<dbReference type="Proteomes" id="UP001163166">
    <property type="component" value="Chromosome"/>
</dbReference>
<dbReference type="GO" id="GO:0050118">
    <property type="term" value="F:N-acetyldiaminopimelate deacetylase activity"/>
    <property type="evidence" value="ECO:0007669"/>
    <property type="project" value="UniProtKB-ARBA"/>
</dbReference>
<sequence length="388" mass="41393">MTIDPRITTIADDAIVWRRDIHAHPELMYDLDRTSALVADLLRQFGCDEVVTGLGRTGVVGLVHGRGRSANRAIGLRADMDALPIEEDTGVAYASQTPGRMHACGHDGHTAMLLGAAKHLAATRDFNGSVAFIFQPAEEGGAGAKAMIEDGLFSRFPIDEVYGMHNKPGLPIGQFATRTGAVMASTDRIEIEIEGIGGHAARPQYSIDPVVVGAQIVTALQTIVSRTLDPLASAVVSITNFHAGSAFNVIPQKANLVGTARALDGKVRDRLEARIAELSTLIAQAHGATARVTYERGYPVTCNHAEQTAFAADTAAAITGNDQVDRDLAPMMGAEDFSYMLEQRPGALIFLGNGDSAGLHHPRYDFADAAIPYGIAYWSKLVERALPL</sequence>
<feature type="binding site" evidence="2">
    <location>
        <position position="165"/>
    </location>
    <ligand>
        <name>Mn(2+)</name>
        <dbReference type="ChEBI" id="CHEBI:29035"/>
        <label>2</label>
    </ligand>
</feature>
<dbReference type="PANTHER" id="PTHR11014">
    <property type="entry name" value="PEPTIDASE M20 FAMILY MEMBER"/>
    <property type="match status" value="1"/>
</dbReference>
<dbReference type="PIRSF" id="PIRSF005962">
    <property type="entry name" value="Pept_M20D_amidohydro"/>
    <property type="match status" value="1"/>
</dbReference>
<dbReference type="GO" id="GO:0046872">
    <property type="term" value="F:metal ion binding"/>
    <property type="evidence" value="ECO:0007669"/>
    <property type="project" value="UniProtKB-KW"/>
</dbReference>
<dbReference type="GO" id="GO:0019877">
    <property type="term" value="P:diaminopimelate biosynthetic process"/>
    <property type="evidence" value="ECO:0007669"/>
    <property type="project" value="UniProtKB-ARBA"/>
</dbReference>
<evidence type="ECO:0000256" key="1">
    <source>
        <dbReference type="ARBA" id="ARBA00022801"/>
    </source>
</evidence>
<proteinExistence type="predicted"/>
<evidence type="ECO:0000313" key="5">
    <source>
        <dbReference type="Proteomes" id="UP001163166"/>
    </source>
</evidence>
<organism evidence="4 5">
    <name type="scientific">Rhodopseudomonas palustris</name>
    <dbReference type="NCBI Taxonomy" id="1076"/>
    <lineage>
        <taxon>Bacteria</taxon>
        <taxon>Pseudomonadati</taxon>
        <taxon>Pseudomonadota</taxon>
        <taxon>Alphaproteobacteria</taxon>
        <taxon>Hyphomicrobiales</taxon>
        <taxon>Nitrobacteraceae</taxon>
        <taxon>Rhodopseudomonas</taxon>
    </lineage>
</organism>
<feature type="domain" description="Peptidase M20 dimerisation" evidence="3">
    <location>
        <begin position="189"/>
        <end position="278"/>
    </location>
</feature>
<dbReference type="Pfam" id="PF07687">
    <property type="entry name" value="M20_dimer"/>
    <property type="match status" value="1"/>
</dbReference>
<gene>
    <name evidence="4" type="ORF">KQX62_11925</name>
</gene>
<dbReference type="NCBIfam" id="TIGR01891">
    <property type="entry name" value="amidohydrolases"/>
    <property type="match status" value="1"/>
</dbReference>
<dbReference type="Gene3D" id="3.40.630.10">
    <property type="entry name" value="Zn peptidases"/>
    <property type="match status" value="1"/>
</dbReference>
<dbReference type="InterPro" id="IPR036264">
    <property type="entry name" value="Bact_exopeptidase_dim_dom"/>
</dbReference>
<dbReference type="InterPro" id="IPR017439">
    <property type="entry name" value="Amidohydrolase"/>
</dbReference>
<dbReference type="SUPFAM" id="SSF53187">
    <property type="entry name" value="Zn-dependent exopeptidases"/>
    <property type="match status" value="1"/>
</dbReference>
<feature type="binding site" evidence="2">
    <location>
        <position position="106"/>
    </location>
    <ligand>
        <name>Mn(2+)</name>
        <dbReference type="ChEBI" id="CHEBI:29035"/>
        <label>2</label>
    </ligand>
</feature>
<keyword evidence="2" id="KW-0479">Metal-binding</keyword>
<protein>
    <submittedName>
        <fullName evidence="4">Amidohydrolase</fullName>
    </submittedName>
</protein>
<dbReference type="EMBL" id="CP076676">
    <property type="protein sequence ID" value="UYO41950.1"/>
    <property type="molecule type" value="Genomic_DNA"/>
</dbReference>
<comment type="cofactor">
    <cofactor evidence="2">
        <name>Mn(2+)</name>
        <dbReference type="ChEBI" id="CHEBI:29035"/>
    </cofactor>
    <text evidence="2">The Mn(2+) ion enhances activity.</text>
</comment>
<dbReference type="SUPFAM" id="SSF55031">
    <property type="entry name" value="Bacterial exopeptidase dimerisation domain"/>
    <property type="match status" value="1"/>
</dbReference>
<evidence type="ECO:0000256" key="2">
    <source>
        <dbReference type="PIRSR" id="PIRSR005962-1"/>
    </source>
</evidence>
<name>A0AAX3E569_RHOPL</name>
<accession>A0AAX3E569</accession>
<dbReference type="InterPro" id="IPR011650">
    <property type="entry name" value="Peptidase_M20_dimer"/>
</dbReference>
<evidence type="ECO:0000313" key="4">
    <source>
        <dbReference type="EMBL" id="UYO41950.1"/>
    </source>
</evidence>
<dbReference type="Pfam" id="PF01546">
    <property type="entry name" value="Peptidase_M20"/>
    <property type="match status" value="1"/>
</dbReference>
<feature type="binding site" evidence="2">
    <location>
        <position position="139"/>
    </location>
    <ligand>
        <name>Mn(2+)</name>
        <dbReference type="ChEBI" id="CHEBI:29035"/>
        <label>2</label>
    </ligand>
</feature>
<feature type="binding site" evidence="2">
    <location>
        <position position="360"/>
    </location>
    <ligand>
        <name>Mn(2+)</name>
        <dbReference type="ChEBI" id="CHEBI:29035"/>
        <label>2</label>
    </ligand>
</feature>
<feature type="binding site" evidence="2">
    <location>
        <position position="104"/>
    </location>
    <ligand>
        <name>Mn(2+)</name>
        <dbReference type="ChEBI" id="CHEBI:29035"/>
        <label>2</label>
    </ligand>
</feature>
<keyword evidence="2" id="KW-0464">Manganese</keyword>
<dbReference type="InterPro" id="IPR002933">
    <property type="entry name" value="Peptidase_M20"/>
</dbReference>
<dbReference type="PANTHER" id="PTHR11014:SF63">
    <property type="entry name" value="METALLOPEPTIDASE, PUTATIVE (AFU_ORTHOLOGUE AFUA_6G09600)-RELATED"/>
    <property type="match status" value="1"/>
</dbReference>
<dbReference type="RefSeq" id="WP_264076575.1">
    <property type="nucleotide sequence ID" value="NZ_CP076676.1"/>
</dbReference>
<evidence type="ECO:0000259" key="3">
    <source>
        <dbReference type="Pfam" id="PF07687"/>
    </source>
</evidence>
<dbReference type="Gene3D" id="3.30.70.360">
    <property type="match status" value="1"/>
</dbReference>
<keyword evidence="1" id="KW-0378">Hydrolase</keyword>
<dbReference type="CDD" id="cd05666">
    <property type="entry name" value="M20_Acy1-like"/>
    <property type="match status" value="1"/>
</dbReference>
<dbReference type="FunFam" id="3.30.70.360:FF:000001">
    <property type="entry name" value="N-acetyldiaminopimelate deacetylase"/>
    <property type="match status" value="1"/>
</dbReference>
<reference evidence="4" key="1">
    <citation type="journal article" date="2022" name="Biol. Control">
        <title>In silico genomic analysis of Rhodopseudomonas palustris strains revealed potential biocontrol agents and crop yield enhancers.</title>
        <authorList>
            <person name="Surachat K."/>
            <person name="Kantachote D."/>
            <person name="Deachamag P."/>
            <person name="Wonglapsuwan M."/>
        </authorList>
    </citation>
    <scope>NUCLEOTIDE SEQUENCE</scope>
    <source>
        <strain evidence="4">TLS06</strain>
    </source>
</reference>
<dbReference type="AlphaFoldDB" id="A0AAX3E569"/>